<dbReference type="InParanoid" id="J7SCB1"/>
<name>J7SCB1_9APHY</name>
<proteinExistence type="predicted"/>
<accession>J7SCB1</accession>
<dbReference type="HOGENOM" id="CLU_086093_0_0_1"/>
<reference evidence="1 2" key="1">
    <citation type="journal article" date="2012" name="Appl. Environ. Microbiol.">
        <title>Short-read sequencing for genomic analysis of the brown rot fungus Fibroporia radiculosa.</title>
        <authorList>
            <person name="Tang J.D."/>
            <person name="Perkins A.D."/>
            <person name="Sonstegard T.S."/>
            <person name="Schroeder S.G."/>
            <person name="Burgess S.C."/>
            <person name="Diehl S.V."/>
        </authorList>
    </citation>
    <scope>NUCLEOTIDE SEQUENCE [LARGE SCALE GENOMIC DNA]</scope>
    <source>
        <strain evidence="1 2">TFFH 294</strain>
    </source>
</reference>
<dbReference type="GeneID" id="24101926"/>
<dbReference type="AlphaFoldDB" id="J7SCB1"/>
<dbReference type="Proteomes" id="UP000006352">
    <property type="component" value="Unassembled WGS sequence"/>
</dbReference>
<evidence type="ECO:0000313" key="2">
    <source>
        <dbReference type="Proteomes" id="UP000006352"/>
    </source>
</evidence>
<keyword evidence="2" id="KW-1185">Reference proteome</keyword>
<dbReference type="RefSeq" id="XP_012177047.1">
    <property type="nucleotide sequence ID" value="XM_012321657.1"/>
</dbReference>
<gene>
    <name evidence="1" type="ORF">FIBRA_09345</name>
</gene>
<protein>
    <submittedName>
        <fullName evidence="1">Uncharacterized protein</fullName>
    </submittedName>
</protein>
<organism evidence="1 2">
    <name type="scientific">Fibroporia radiculosa</name>
    <dbReference type="NCBI Taxonomy" id="599839"/>
    <lineage>
        <taxon>Eukaryota</taxon>
        <taxon>Fungi</taxon>
        <taxon>Dikarya</taxon>
        <taxon>Basidiomycota</taxon>
        <taxon>Agaricomycotina</taxon>
        <taxon>Agaricomycetes</taxon>
        <taxon>Polyporales</taxon>
        <taxon>Fibroporiaceae</taxon>
        <taxon>Fibroporia</taxon>
    </lineage>
</organism>
<sequence length="170" mass="18454">MGVPINGNPAFGLQRVSTTAAAALCTAEPVGNWNASDKEWEEDTWEYLLMWDDNLLESLWASLQDIKDPGVTDEVDRFRAINKNTSNAMSFLLSLLLLVPCSAAFVSVPNVRSTVIFKVSVGIGYAPIADSYALVINSALPPIYNLDNSLVPPTNLDTYRSAALDGNSEQ</sequence>
<dbReference type="EMBL" id="HE797618">
    <property type="protein sequence ID" value="CCM07026.1"/>
    <property type="molecule type" value="Genomic_DNA"/>
</dbReference>
<evidence type="ECO:0000313" key="1">
    <source>
        <dbReference type="EMBL" id="CCM07026.1"/>
    </source>
</evidence>